<keyword evidence="2" id="KW-0812">Transmembrane</keyword>
<keyword evidence="6" id="KW-1015">Disulfide bond</keyword>
<dbReference type="PANTHER" id="PTHR24100:SF151">
    <property type="entry name" value="ICOS LIGAND"/>
    <property type="match status" value="1"/>
</dbReference>
<comment type="similarity">
    <text evidence="9">Belongs to the SKINT family.</text>
</comment>
<dbReference type="InterPro" id="IPR050504">
    <property type="entry name" value="IgSF_BTN/MOG"/>
</dbReference>
<evidence type="ECO:0000256" key="3">
    <source>
        <dbReference type="ARBA" id="ARBA00022729"/>
    </source>
</evidence>
<evidence type="ECO:0000256" key="5">
    <source>
        <dbReference type="ARBA" id="ARBA00023136"/>
    </source>
</evidence>
<dbReference type="Ensembl" id="ENSOMYT00000125949.1">
    <property type="protein sequence ID" value="ENSOMYP00000115294.1"/>
    <property type="gene ID" value="ENSOMYG00000048324.1"/>
</dbReference>
<dbReference type="GO" id="GO:0009897">
    <property type="term" value="C:external side of plasma membrane"/>
    <property type="evidence" value="ECO:0007669"/>
    <property type="project" value="TreeGrafter"/>
</dbReference>
<dbReference type="GeneID" id="118965953"/>
<keyword evidence="8" id="KW-0393">Immunoglobulin domain</keyword>
<dbReference type="GO" id="GO:0005102">
    <property type="term" value="F:signaling receptor binding"/>
    <property type="evidence" value="ECO:0007669"/>
    <property type="project" value="TreeGrafter"/>
</dbReference>
<dbReference type="GO" id="GO:0042110">
    <property type="term" value="P:T cell activation"/>
    <property type="evidence" value="ECO:0007669"/>
    <property type="project" value="UniProtKB-ARBA"/>
</dbReference>
<reference evidence="12" key="1">
    <citation type="submission" date="2020-07" db="EMBL/GenBank/DDBJ databases">
        <title>A long reads based de novo assembly of the rainbow trout Arlee double haploid line genome.</title>
        <authorList>
            <person name="Gao G."/>
            <person name="Palti Y."/>
        </authorList>
    </citation>
    <scope>NUCLEOTIDE SEQUENCE [LARGE SCALE GENOMIC DNA]</scope>
</reference>
<keyword evidence="7" id="KW-0325">Glycoprotein</keyword>
<dbReference type="GeneTree" id="ENSGT01050000244843"/>
<dbReference type="KEGG" id="omy:118965953"/>
<dbReference type="Proteomes" id="UP000694395">
    <property type="component" value="Chromosome 9"/>
</dbReference>
<gene>
    <name evidence="12" type="primary">LOC118965953</name>
</gene>
<dbReference type="InterPro" id="IPR007110">
    <property type="entry name" value="Ig-like_dom"/>
</dbReference>
<evidence type="ECO:0000256" key="6">
    <source>
        <dbReference type="ARBA" id="ARBA00023157"/>
    </source>
</evidence>
<evidence type="ECO:0000256" key="10">
    <source>
        <dbReference type="SAM" id="SignalP"/>
    </source>
</evidence>
<reference evidence="12" key="3">
    <citation type="submission" date="2025-09" db="UniProtKB">
        <authorList>
            <consortium name="Ensembl"/>
        </authorList>
    </citation>
    <scope>IDENTIFICATION</scope>
</reference>
<evidence type="ECO:0000256" key="4">
    <source>
        <dbReference type="ARBA" id="ARBA00022989"/>
    </source>
</evidence>
<organism evidence="12 13">
    <name type="scientific">Oncorhynchus mykiss</name>
    <name type="common">Rainbow trout</name>
    <name type="synonym">Salmo gairdneri</name>
    <dbReference type="NCBI Taxonomy" id="8022"/>
    <lineage>
        <taxon>Eukaryota</taxon>
        <taxon>Metazoa</taxon>
        <taxon>Chordata</taxon>
        <taxon>Craniata</taxon>
        <taxon>Vertebrata</taxon>
        <taxon>Euteleostomi</taxon>
        <taxon>Actinopterygii</taxon>
        <taxon>Neopterygii</taxon>
        <taxon>Teleostei</taxon>
        <taxon>Protacanthopterygii</taxon>
        <taxon>Salmoniformes</taxon>
        <taxon>Salmonidae</taxon>
        <taxon>Salmoninae</taxon>
        <taxon>Oncorhynchus</taxon>
    </lineage>
</organism>
<evidence type="ECO:0000256" key="7">
    <source>
        <dbReference type="ARBA" id="ARBA00023180"/>
    </source>
</evidence>
<dbReference type="InterPro" id="IPR013783">
    <property type="entry name" value="Ig-like_fold"/>
</dbReference>
<dbReference type="GO" id="GO:1903037">
    <property type="term" value="P:regulation of leukocyte cell-cell adhesion"/>
    <property type="evidence" value="ECO:0007669"/>
    <property type="project" value="UniProtKB-ARBA"/>
</dbReference>
<dbReference type="PROSITE" id="PS50835">
    <property type="entry name" value="IG_LIKE"/>
    <property type="match status" value="1"/>
</dbReference>
<reference evidence="12" key="2">
    <citation type="submission" date="2025-08" db="UniProtKB">
        <authorList>
            <consortium name="Ensembl"/>
        </authorList>
    </citation>
    <scope>IDENTIFICATION</scope>
</reference>
<evidence type="ECO:0000256" key="8">
    <source>
        <dbReference type="ARBA" id="ARBA00023319"/>
    </source>
</evidence>
<dbReference type="InterPro" id="IPR053896">
    <property type="entry name" value="BTN3A2-like_Ig-C"/>
</dbReference>
<dbReference type="GO" id="GO:0050852">
    <property type="term" value="P:T cell receptor signaling pathway"/>
    <property type="evidence" value="ECO:0007669"/>
    <property type="project" value="TreeGrafter"/>
</dbReference>
<dbReference type="RefSeq" id="XP_036842930.1">
    <property type="nucleotide sequence ID" value="XM_036987035.1"/>
</dbReference>
<dbReference type="Gene3D" id="2.60.40.10">
    <property type="entry name" value="Immunoglobulins"/>
    <property type="match status" value="2"/>
</dbReference>
<keyword evidence="5" id="KW-0472">Membrane</keyword>
<dbReference type="SMART" id="SM00406">
    <property type="entry name" value="IGv"/>
    <property type="match status" value="1"/>
</dbReference>
<evidence type="ECO:0000256" key="1">
    <source>
        <dbReference type="ARBA" id="ARBA00004370"/>
    </source>
</evidence>
<evidence type="ECO:0000256" key="9">
    <source>
        <dbReference type="ARBA" id="ARBA00038221"/>
    </source>
</evidence>
<evidence type="ECO:0000256" key="2">
    <source>
        <dbReference type="ARBA" id="ARBA00022692"/>
    </source>
</evidence>
<keyword evidence="4" id="KW-1133">Transmembrane helix</keyword>
<dbReference type="GO" id="GO:0050863">
    <property type="term" value="P:regulation of T cell activation"/>
    <property type="evidence" value="ECO:0007669"/>
    <property type="project" value="UniProtKB-ARBA"/>
</dbReference>
<dbReference type="SUPFAM" id="SSF48726">
    <property type="entry name" value="Immunoglobulin"/>
    <property type="match status" value="2"/>
</dbReference>
<dbReference type="Pfam" id="PF22705">
    <property type="entry name" value="C2-set_3"/>
    <property type="match status" value="1"/>
</dbReference>
<dbReference type="PANTHER" id="PTHR24100">
    <property type="entry name" value="BUTYROPHILIN"/>
    <property type="match status" value="1"/>
</dbReference>
<dbReference type="InterPro" id="IPR013106">
    <property type="entry name" value="Ig_V-set"/>
</dbReference>
<keyword evidence="3 10" id="KW-0732">Signal</keyword>
<sequence length="241" mass="26778">MKTFPTSAVWCFGILFISVSLITTGSSEVQVVGPADRVVALAGDDIILPCFLKPNVSAKNMTVNWTRLNAKAENVHLYDESRDSYVDQFPSYKGRTSMFHEELKNGNVSLKLNRVNLSDAGNYSCLIPTLMKETTVQLFVGAVFQPVISINGTKDWGVVLKCESGGWFPEPEMEFLNSSGTILPADGPPEKYKASEDLYALRRHVTVDQTDTNRFTCRVQQPEINHTKETEIHVPGEVFIG</sequence>
<dbReference type="InterPro" id="IPR003599">
    <property type="entry name" value="Ig_sub"/>
</dbReference>
<dbReference type="AlphaFoldDB" id="A0A8K9V6K0"/>
<comment type="subcellular location">
    <subcellularLocation>
        <location evidence="1">Membrane</location>
    </subcellularLocation>
</comment>
<feature type="signal peptide" evidence="10">
    <location>
        <begin position="1"/>
        <end position="27"/>
    </location>
</feature>
<evidence type="ECO:0000313" key="13">
    <source>
        <dbReference type="Proteomes" id="UP000694395"/>
    </source>
</evidence>
<dbReference type="GO" id="GO:0001817">
    <property type="term" value="P:regulation of cytokine production"/>
    <property type="evidence" value="ECO:0007669"/>
    <property type="project" value="TreeGrafter"/>
</dbReference>
<dbReference type="InterPro" id="IPR036179">
    <property type="entry name" value="Ig-like_dom_sf"/>
</dbReference>
<evidence type="ECO:0000313" key="12">
    <source>
        <dbReference type="Ensembl" id="ENSOMYP00000115294.1"/>
    </source>
</evidence>
<dbReference type="FunFam" id="2.60.40.10:FF:000088">
    <property type="entry name" value="Butyrophilin subfamily 1 member A1"/>
    <property type="match status" value="1"/>
</dbReference>
<accession>A0A8K9V6K0</accession>
<keyword evidence="13" id="KW-1185">Reference proteome</keyword>
<name>A0A8K9V6K0_ONCMY</name>
<dbReference type="Pfam" id="PF07686">
    <property type="entry name" value="V-set"/>
    <property type="match status" value="1"/>
</dbReference>
<feature type="domain" description="Ig-like" evidence="11">
    <location>
        <begin position="27"/>
        <end position="137"/>
    </location>
</feature>
<dbReference type="SMART" id="SM00409">
    <property type="entry name" value="IG"/>
    <property type="match status" value="1"/>
</dbReference>
<protein>
    <recommendedName>
        <fullName evidence="11">Ig-like domain-containing protein</fullName>
    </recommendedName>
</protein>
<evidence type="ECO:0000259" key="11">
    <source>
        <dbReference type="PROSITE" id="PS50835"/>
    </source>
</evidence>
<feature type="chain" id="PRO_5035466599" description="Ig-like domain-containing protein" evidence="10">
    <location>
        <begin position="28"/>
        <end position="241"/>
    </location>
</feature>
<proteinExistence type="inferred from homology"/>
<dbReference type="FunFam" id="2.60.40.10:FF:000142">
    <property type="entry name" value="V-set domain-containing T-cell activation inhibitor 1"/>
    <property type="match status" value="1"/>
</dbReference>